<dbReference type="EMBL" id="BNJK01000002">
    <property type="protein sequence ID" value="GHO99096.1"/>
    <property type="molecule type" value="Genomic_DNA"/>
</dbReference>
<evidence type="ECO:0000313" key="1">
    <source>
        <dbReference type="EMBL" id="GHO99096.1"/>
    </source>
</evidence>
<dbReference type="Proteomes" id="UP000597444">
    <property type="component" value="Unassembled WGS sequence"/>
</dbReference>
<dbReference type="AlphaFoldDB" id="A0A8J3J1K1"/>
<reference evidence="1" key="1">
    <citation type="submission" date="2020-10" db="EMBL/GenBank/DDBJ databases">
        <title>Taxonomic study of unclassified bacteria belonging to the class Ktedonobacteria.</title>
        <authorList>
            <person name="Yabe S."/>
            <person name="Wang C.M."/>
            <person name="Zheng Y."/>
            <person name="Sakai Y."/>
            <person name="Cavaletti L."/>
            <person name="Monciardini P."/>
            <person name="Donadio S."/>
        </authorList>
    </citation>
    <scope>NUCLEOTIDE SEQUENCE</scope>
    <source>
        <strain evidence="1">ID150040</strain>
    </source>
</reference>
<evidence type="ECO:0000313" key="2">
    <source>
        <dbReference type="Proteomes" id="UP000597444"/>
    </source>
</evidence>
<sequence>MCIVRFVSDVQFTQQGGYYLCYRPAVHIQVLISSRLKEAIERQDLSQILPKDVDELHSLLELGFIEEEPLE</sequence>
<accession>A0A8J3J1K1</accession>
<organism evidence="1 2">
    <name type="scientific">Reticulibacter mediterranei</name>
    <dbReference type="NCBI Taxonomy" id="2778369"/>
    <lineage>
        <taxon>Bacteria</taxon>
        <taxon>Bacillati</taxon>
        <taxon>Chloroflexota</taxon>
        <taxon>Ktedonobacteria</taxon>
        <taxon>Ktedonobacterales</taxon>
        <taxon>Reticulibacteraceae</taxon>
        <taxon>Reticulibacter</taxon>
    </lineage>
</organism>
<dbReference type="RefSeq" id="WP_220209757.1">
    <property type="nucleotide sequence ID" value="NZ_BNJK01000002.1"/>
</dbReference>
<comment type="caution">
    <text evidence="1">The sequence shown here is derived from an EMBL/GenBank/DDBJ whole genome shotgun (WGS) entry which is preliminary data.</text>
</comment>
<gene>
    <name evidence="1" type="ORF">KSF_091440</name>
</gene>
<proteinExistence type="predicted"/>
<keyword evidence="2" id="KW-1185">Reference proteome</keyword>
<name>A0A8J3J1K1_9CHLR</name>
<protein>
    <submittedName>
        <fullName evidence="1">Uncharacterized protein</fullName>
    </submittedName>
</protein>